<gene>
    <name evidence="1" type="ORF">QF025_005944</name>
</gene>
<proteinExistence type="predicted"/>
<dbReference type="Proteomes" id="UP001245184">
    <property type="component" value="Unassembled WGS sequence"/>
</dbReference>
<dbReference type="AlphaFoldDB" id="A0ABD5CT35"/>
<evidence type="ECO:0000313" key="1">
    <source>
        <dbReference type="EMBL" id="MDR6207224.1"/>
    </source>
</evidence>
<evidence type="ECO:0000313" key="2">
    <source>
        <dbReference type="Proteomes" id="UP001245184"/>
    </source>
</evidence>
<evidence type="ECO:0008006" key="3">
    <source>
        <dbReference type="Google" id="ProtNLM"/>
    </source>
</evidence>
<name>A0ABD5CT35_9BURK</name>
<accession>A0ABD5CT35</accession>
<protein>
    <recommendedName>
        <fullName evidence="3">DUF2867 domain-containing protein</fullName>
    </recommendedName>
</protein>
<dbReference type="EMBL" id="JAVIZN010000002">
    <property type="protein sequence ID" value="MDR6207224.1"/>
    <property type="molecule type" value="Genomic_DNA"/>
</dbReference>
<dbReference type="InterPro" id="IPR021295">
    <property type="entry name" value="DUF2867"/>
</dbReference>
<dbReference type="RefSeq" id="WP_310034376.1">
    <property type="nucleotide sequence ID" value="NZ_JAVIZN010000002.1"/>
</dbReference>
<reference evidence="1 2" key="1">
    <citation type="submission" date="2023-08" db="EMBL/GenBank/DDBJ databases">
        <title>Genome sequencing of plant associated microbes to promote plant fitness in Sorghum bicolor and Oryza sativa.</title>
        <authorList>
            <person name="Coleman-Derr D."/>
        </authorList>
    </citation>
    <scope>NUCLEOTIDE SEQUENCE [LARGE SCALE GENOMIC DNA]</scope>
    <source>
        <strain evidence="1 2">SLBN-33</strain>
    </source>
</reference>
<dbReference type="Pfam" id="PF11066">
    <property type="entry name" value="DUF2867"/>
    <property type="match status" value="1"/>
</dbReference>
<organism evidence="1 2">
    <name type="scientific">Paraburkholderia graminis</name>
    <dbReference type="NCBI Taxonomy" id="60548"/>
    <lineage>
        <taxon>Bacteria</taxon>
        <taxon>Pseudomonadati</taxon>
        <taxon>Pseudomonadota</taxon>
        <taxon>Betaproteobacteria</taxon>
        <taxon>Burkholderiales</taxon>
        <taxon>Burkholderiaceae</taxon>
        <taxon>Paraburkholderia</taxon>
    </lineage>
</organism>
<sequence length="177" mass="19071">MNQPRSTTLTKARAVPMPGNSVLAPLYAGADLLDAFAIRLPAGASNDLEVLARAAFERQAWWIRALTRVRDLVMATVGVKSSLDVGLAAAARGPVIGYLPLLSKSATELVVGADDRHLDFRATIQLRGDAANGRELLAATVVHCHNRLGRIYLATIAPFHRAIVRANLERAVRAMRS</sequence>
<comment type="caution">
    <text evidence="1">The sequence shown here is derived from an EMBL/GenBank/DDBJ whole genome shotgun (WGS) entry which is preliminary data.</text>
</comment>